<evidence type="ECO:0000256" key="1">
    <source>
        <dbReference type="SAM" id="Phobius"/>
    </source>
</evidence>
<dbReference type="RefSeq" id="WP_165642369.1">
    <property type="nucleotide sequence ID" value="NZ_JAAITT010000024.1"/>
</dbReference>
<reference evidence="2" key="3">
    <citation type="submission" date="2022-01" db="EMBL/GenBank/DDBJ databases">
        <title>Collection of gut derived symbiotic bacterial strains cultured from healthy donors.</title>
        <authorList>
            <person name="Lin H."/>
            <person name="Kohout C."/>
            <person name="Waligurski E."/>
            <person name="Pamer E.G."/>
        </authorList>
    </citation>
    <scope>NUCLEOTIDE SEQUENCE</scope>
    <source>
        <strain evidence="2">DFI.6.55</strain>
    </source>
</reference>
<evidence type="ECO:0008006" key="6">
    <source>
        <dbReference type="Google" id="ProtNLM"/>
    </source>
</evidence>
<accession>A0AAW5C0Y9</accession>
<keyword evidence="1" id="KW-0472">Membrane</keyword>
<keyword evidence="1" id="KW-0812">Transmembrane</keyword>
<evidence type="ECO:0000313" key="3">
    <source>
        <dbReference type="EMBL" id="NSJ50324.1"/>
    </source>
</evidence>
<feature type="transmembrane region" description="Helical" evidence="1">
    <location>
        <begin position="106"/>
        <end position="127"/>
    </location>
</feature>
<name>A0AAW5C0Y9_9FIRM</name>
<evidence type="ECO:0000313" key="4">
    <source>
        <dbReference type="Proteomes" id="UP000669239"/>
    </source>
</evidence>
<dbReference type="AlphaFoldDB" id="A0AAW5C0Y9"/>
<reference evidence="3 4" key="1">
    <citation type="journal article" date="2020" name="Cell Host Microbe">
        <title>Functional and Genomic Variation between Human-Derived Isolates of Lachnospiraceae Reveals Inter- and Intra-Species Diversity.</title>
        <authorList>
            <person name="Sorbara M.T."/>
            <person name="Littmann E.R."/>
            <person name="Fontana E."/>
            <person name="Moody T.U."/>
            <person name="Kohout C.E."/>
            <person name="Gjonbalaj M."/>
            <person name="Eaton V."/>
            <person name="Seok R."/>
            <person name="Leiner I.M."/>
            <person name="Pamer E.G."/>
        </authorList>
    </citation>
    <scope>NUCLEOTIDE SEQUENCE [LARGE SCALE GENOMIC DNA]</scope>
    <source>
        <strain evidence="3 4">MSK.1.17</strain>
    </source>
</reference>
<evidence type="ECO:0000313" key="5">
    <source>
        <dbReference type="Proteomes" id="UP001299608"/>
    </source>
</evidence>
<feature type="transmembrane region" description="Helical" evidence="1">
    <location>
        <begin position="81"/>
        <end position="100"/>
    </location>
</feature>
<organism evidence="2 5">
    <name type="scientific">Enterocloster aldenensis</name>
    <dbReference type="NCBI Taxonomy" id="358742"/>
    <lineage>
        <taxon>Bacteria</taxon>
        <taxon>Bacillati</taxon>
        <taxon>Bacillota</taxon>
        <taxon>Clostridia</taxon>
        <taxon>Lachnospirales</taxon>
        <taxon>Lachnospiraceae</taxon>
        <taxon>Enterocloster</taxon>
    </lineage>
</organism>
<protein>
    <recommendedName>
        <fullName evidence="6">Permease</fullName>
    </recommendedName>
</protein>
<feature type="transmembrane region" description="Helical" evidence="1">
    <location>
        <begin position="139"/>
        <end position="158"/>
    </location>
</feature>
<comment type="caution">
    <text evidence="2">The sequence shown here is derived from an EMBL/GenBank/DDBJ whole genome shotgun (WGS) entry which is preliminary data.</text>
</comment>
<sequence length="161" mass="17503">MNRVITMFLYALAILLLIVSVYKDRDKTKRGIQKGIWMMLGVLPYFLTIMLVTGTALIYLKPDTIRQILGAESGLRGMITAALAGTAALVPVLAVFPMVSELLRNGAGTAQMAIFISTLTTVGFITIPLEIKYLGVKAAVLRNILFFLAAFATSYLLGVML</sequence>
<dbReference type="Proteomes" id="UP000669239">
    <property type="component" value="Unassembled WGS sequence"/>
</dbReference>
<dbReference type="Proteomes" id="UP001299608">
    <property type="component" value="Unassembled WGS sequence"/>
</dbReference>
<keyword evidence="1" id="KW-1133">Transmembrane helix</keyword>
<gene>
    <name evidence="3" type="ORF">G5B36_16675</name>
    <name evidence="2" type="ORF">L0N08_17420</name>
</gene>
<dbReference type="EMBL" id="JAKNGE010000022">
    <property type="protein sequence ID" value="MCG4747206.1"/>
    <property type="molecule type" value="Genomic_DNA"/>
</dbReference>
<evidence type="ECO:0000313" key="2">
    <source>
        <dbReference type="EMBL" id="MCG4747206.1"/>
    </source>
</evidence>
<feature type="transmembrane region" description="Helical" evidence="1">
    <location>
        <begin position="39"/>
        <end position="60"/>
    </location>
</feature>
<proteinExistence type="predicted"/>
<keyword evidence="4" id="KW-1185">Reference proteome</keyword>
<dbReference type="EMBL" id="JAAITT010000024">
    <property type="protein sequence ID" value="NSJ50324.1"/>
    <property type="molecule type" value="Genomic_DNA"/>
</dbReference>
<reference evidence="3" key="2">
    <citation type="submission" date="2020-02" db="EMBL/GenBank/DDBJ databases">
        <authorList>
            <person name="Littmann E."/>
            <person name="Sorbara M."/>
        </authorList>
    </citation>
    <scope>NUCLEOTIDE SEQUENCE</scope>
    <source>
        <strain evidence="3">MSK.1.17</strain>
    </source>
</reference>